<dbReference type="Proteomes" id="UP001500305">
    <property type="component" value="Unassembled WGS sequence"/>
</dbReference>
<name>A0ABN3EJE4_9ACTN</name>
<reference evidence="2 3" key="1">
    <citation type="journal article" date="2019" name="Int. J. Syst. Evol. Microbiol.">
        <title>The Global Catalogue of Microorganisms (GCM) 10K type strain sequencing project: providing services to taxonomists for standard genome sequencing and annotation.</title>
        <authorList>
            <consortium name="The Broad Institute Genomics Platform"/>
            <consortium name="The Broad Institute Genome Sequencing Center for Infectious Disease"/>
            <person name="Wu L."/>
            <person name="Ma J."/>
        </authorList>
    </citation>
    <scope>NUCLEOTIDE SEQUENCE [LARGE SCALE GENOMIC DNA]</scope>
    <source>
        <strain evidence="2 3">JCM 7356</strain>
    </source>
</reference>
<proteinExistence type="predicted"/>
<protein>
    <submittedName>
        <fullName evidence="2">Uncharacterized protein</fullName>
    </submittedName>
</protein>
<accession>A0ABN3EJE4</accession>
<evidence type="ECO:0000313" key="3">
    <source>
        <dbReference type="Proteomes" id="UP001500305"/>
    </source>
</evidence>
<sequence>MVGYEAHAPGLRALVTRWSAVRPAGLAAANRNAVRGDPYGGSADRPDPHLVAGAVVEPPPRRGTRTLAHRCLGSSRPRSLRGSGQLVTRQLLGRAAQLRGLLAAGRTVLRRSLARARFDRSAARAWGCSKGHPRNGTCARYRPV</sequence>
<evidence type="ECO:0000313" key="2">
    <source>
        <dbReference type="EMBL" id="GAA2260087.1"/>
    </source>
</evidence>
<comment type="caution">
    <text evidence="2">The sequence shown here is derived from an EMBL/GenBank/DDBJ whole genome shotgun (WGS) entry which is preliminary data.</text>
</comment>
<organism evidence="2 3">
    <name type="scientific">Kitasatospora cystarginea</name>
    <dbReference type="NCBI Taxonomy" id="58350"/>
    <lineage>
        <taxon>Bacteria</taxon>
        <taxon>Bacillati</taxon>
        <taxon>Actinomycetota</taxon>
        <taxon>Actinomycetes</taxon>
        <taxon>Kitasatosporales</taxon>
        <taxon>Streptomycetaceae</taxon>
        <taxon>Kitasatospora</taxon>
    </lineage>
</organism>
<feature type="region of interest" description="Disordered" evidence="1">
    <location>
        <begin position="38"/>
        <end position="66"/>
    </location>
</feature>
<keyword evidence="3" id="KW-1185">Reference proteome</keyword>
<evidence type="ECO:0000256" key="1">
    <source>
        <dbReference type="SAM" id="MobiDB-lite"/>
    </source>
</evidence>
<dbReference type="EMBL" id="BAAATR010000025">
    <property type="protein sequence ID" value="GAA2260087.1"/>
    <property type="molecule type" value="Genomic_DNA"/>
</dbReference>
<gene>
    <name evidence="2" type="ORF">GCM10010430_50180</name>
</gene>